<evidence type="ECO:0000256" key="4">
    <source>
        <dbReference type="ARBA" id="ARBA00023136"/>
    </source>
</evidence>
<dbReference type="InterPro" id="IPR002645">
    <property type="entry name" value="STAS_dom"/>
</dbReference>
<dbReference type="InterPro" id="IPR011547">
    <property type="entry name" value="SLC26A/SulP_dom"/>
</dbReference>
<dbReference type="PROSITE" id="PS50801">
    <property type="entry name" value="STAS"/>
    <property type="match status" value="1"/>
</dbReference>
<feature type="transmembrane region" description="Helical" evidence="5">
    <location>
        <begin position="117"/>
        <end position="139"/>
    </location>
</feature>
<feature type="transmembrane region" description="Helical" evidence="5">
    <location>
        <begin position="145"/>
        <end position="164"/>
    </location>
</feature>
<feature type="transmembrane region" description="Helical" evidence="5">
    <location>
        <begin position="323"/>
        <end position="342"/>
    </location>
</feature>
<comment type="subcellular location">
    <subcellularLocation>
        <location evidence="1">Membrane</location>
        <topology evidence="1">Multi-pass membrane protein</topology>
    </subcellularLocation>
</comment>
<dbReference type="AlphaFoldDB" id="A0A0P7ZSW2"/>
<dbReference type="InterPro" id="IPR036513">
    <property type="entry name" value="STAS_dom_sf"/>
</dbReference>
<dbReference type="PANTHER" id="PTHR11814">
    <property type="entry name" value="SULFATE TRANSPORTER"/>
    <property type="match status" value="1"/>
</dbReference>
<dbReference type="NCBIfam" id="TIGR00815">
    <property type="entry name" value="sulP"/>
    <property type="match status" value="1"/>
</dbReference>
<feature type="domain" description="STAS" evidence="6">
    <location>
        <begin position="471"/>
        <end position="585"/>
    </location>
</feature>
<organism evidence="7 8">
    <name type="scientific">Phormidesmis priestleyi Ana</name>
    <dbReference type="NCBI Taxonomy" id="1666911"/>
    <lineage>
        <taxon>Bacteria</taxon>
        <taxon>Bacillati</taxon>
        <taxon>Cyanobacteriota</taxon>
        <taxon>Cyanophyceae</taxon>
        <taxon>Leptolyngbyales</taxon>
        <taxon>Leptolyngbyaceae</taxon>
        <taxon>Phormidesmis</taxon>
    </lineage>
</organism>
<dbReference type="STRING" id="1666911.HLUCCA11_05390"/>
<protein>
    <submittedName>
        <fullName evidence="7">Sulfate permease, SulP family</fullName>
    </submittedName>
</protein>
<keyword evidence="2 5" id="KW-0812">Transmembrane</keyword>
<feature type="transmembrane region" description="Helical" evidence="5">
    <location>
        <begin position="362"/>
        <end position="382"/>
    </location>
</feature>
<dbReference type="Pfam" id="PF00916">
    <property type="entry name" value="Sulfate_transp"/>
    <property type="match status" value="1"/>
</dbReference>
<feature type="transmembrane region" description="Helical" evidence="5">
    <location>
        <begin position="195"/>
        <end position="213"/>
    </location>
</feature>
<dbReference type="Proteomes" id="UP000050465">
    <property type="component" value="Unassembled WGS sequence"/>
</dbReference>
<evidence type="ECO:0000313" key="8">
    <source>
        <dbReference type="Proteomes" id="UP000050465"/>
    </source>
</evidence>
<feature type="transmembrane region" description="Helical" evidence="5">
    <location>
        <begin position="417"/>
        <end position="445"/>
    </location>
</feature>
<dbReference type="GO" id="GO:0016020">
    <property type="term" value="C:membrane"/>
    <property type="evidence" value="ECO:0007669"/>
    <property type="project" value="UniProtKB-SubCell"/>
</dbReference>
<keyword evidence="4 5" id="KW-0472">Membrane</keyword>
<accession>A0A0P7ZSW2</accession>
<feature type="transmembrane region" description="Helical" evidence="5">
    <location>
        <begin position="36"/>
        <end position="58"/>
    </location>
</feature>
<gene>
    <name evidence="7" type="ORF">HLUCCA11_05390</name>
</gene>
<dbReference type="Gene3D" id="3.30.750.24">
    <property type="entry name" value="STAS domain"/>
    <property type="match status" value="1"/>
</dbReference>
<reference evidence="7 8" key="1">
    <citation type="submission" date="2015-09" db="EMBL/GenBank/DDBJ databases">
        <title>Identification and resolution of microdiversity through metagenomic sequencing of parallel consortia.</title>
        <authorList>
            <person name="Nelson W.C."/>
            <person name="Romine M.F."/>
            <person name="Lindemann S.R."/>
        </authorList>
    </citation>
    <scope>NUCLEOTIDE SEQUENCE [LARGE SCALE GENOMIC DNA]</scope>
    <source>
        <strain evidence="7">Ana</strain>
    </source>
</reference>
<proteinExistence type="predicted"/>
<dbReference type="GO" id="GO:0008271">
    <property type="term" value="F:secondary active sulfate transmembrane transporter activity"/>
    <property type="evidence" value="ECO:0007669"/>
    <property type="project" value="InterPro"/>
</dbReference>
<dbReference type="PATRIC" id="fig|1666911.3.peg.3280"/>
<dbReference type="EMBL" id="LJZR01000005">
    <property type="protein sequence ID" value="KPQ36600.1"/>
    <property type="molecule type" value="Genomic_DNA"/>
</dbReference>
<dbReference type="InterPro" id="IPR018045">
    <property type="entry name" value="S04_transporter_CS"/>
</dbReference>
<name>A0A0P7ZSW2_9CYAN</name>
<evidence type="ECO:0000259" key="6">
    <source>
        <dbReference type="PROSITE" id="PS50801"/>
    </source>
</evidence>
<comment type="caution">
    <text evidence="7">The sequence shown here is derived from an EMBL/GenBank/DDBJ whole genome shotgun (WGS) entry which is preliminary data.</text>
</comment>
<evidence type="ECO:0000256" key="5">
    <source>
        <dbReference type="SAM" id="Phobius"/>
    </source>
</evidence>
<evidence type="ECO:0000256" key="3">
    <source>
        <dbReference type="ARBA" id="ARBA00022989"/>
    </source>
</evidence>
<evidence type="ECO:0000256" key="2">
    <source>
        <dbReference type="ARBA" id="ARBA00022692"/>
    </source>
</evidence>
<sequence>MKPKLTKKSSPFFPSNQFLHRHIPAFNWLRNYQSKYLIGDITAGIIVASLLIPQSMAYALLAGLPPQVGLYASIAPAIIYPLLGTSRVLAVGPVAVDSLMVGAAISQLAPSDTAQSVAIAITLAFLVGLLELSIGLLRLGFLVNFLSRSVISGFISGAAVIIAFSQVKHLFGLAIPSTESFFQLVASIVGNLPKTNWVALALGVSSVGLLFYFNSPLVKLLQHLGWRDQEILPVSKSAPLLVVILGTLLVWGFHLDQAAGIKVVGDIPKGLPAFTVPFLDVQTLQGLLPAALAIALVGYMEGFAGGQSLANKRREKIDANQELVAFGAANLGAAFTGGYPVTGGLSRSVVNFAAGANTGLSSIITGLLIAVTVMFLTSLFYFLPQTCLAAIIITAVYKLIDFATLRRMWDYDKADGLAWVVTFFTVLALGVEKGIILGALIALGLHLWRTSHPHIAIVGRVGDSEHFRNELRHSVKTSPDVLALRMDESLYFANAKYLENFLNQAIAERINIKSVLLVCSAINVIDASALEILETLVADLKQLDIEFYLSEVKGPVMDKLVAIGFVDYLGKNHFFLTTDQAMQTLAEI</sequence>
<feature type="transmembrane region" description="Helical" evidence="5">
    <location>
        <begin position="284"/>
        <end position="302"/>
    </location>
</feature>
<dbReference type="SUPFAM" id="SSF52091">
    <property type="entry name" value="SpoIIaa-like"/>
    <property type="match status" value="1"/>
</dbReference>
<dbReference type="Pfam" id="PF01740">
    <property type="entry name" value="STAS"/>
    <property type="match status" value="1"/>
</dbReference>
<feature type="transmembrane region" description="Helical" evidence="5">
    <location>
        <begin position="234"/>
        <end position="253"/>
    </location>
</feature>
<dbReference type="CDD" id="cd07042">
    <property type="entry name" value="STAS_SulP_like_sulfate_transporter"/>
    <property type="match status" value="1"/>
</dbReference>
<evidence type="ECO:0000313" key="7">
    <source>
        <dbReference type="EMBL" id="KPQ36600.1"/>
    </source>
</evidence>
<keyword evidence="3 5" id="KW-1133">Transmembrane helix</keyword>
<feature type="transmembrane region" description="Helical" evidence="5">
    <location>
        <begin position="387"/>
        <end position="405"/>
    </location>
</feature>
<dbReference type="PROSITE" id="PS01130">
    <property type="entry name" value="SLC26A"/>
    <property type="match status" value="1"/>
</dbReference>
<feature type="transmembrane region" description="Helical" evidence="5">
    <location>
        <begin position="78"/>
        <end position="105"/>
    </location>
</feature>
<dbReference type="InterPro" id="IPR001902">
    <property type="entry name" value="SLC26A/SulP_fam"/>
</dbReference>
<evidence type="ECO:0000256" key="1">
    <source>
        <dbReference type="ARBA" id="ARBA00004141"/>
    </source>
</evidence>